<gene>
    <name evidence="1" type="ORF">LPJ66_000789</name>
</gene>
<evidence type="ECO:0000313" key="1">
    <source>
        <dbReference type="EMBL" id="KAJ1901420.1"/>
    </source>
</evidence>
<accession>A0ACC1IV36</accession>
<dbReference type="Proteomes" id="UP001150581">
    <property type="component" value="Unassembled WGS sequence"/>
</dbReference>
<name>A0ACC1IV36_9FUNG</name>
<protein>
    <submittedName>
        <fullName evidence="1">Uncharacterized protein</fullName>
    </submittedName>
</protein>
<evidence type="ECO:0000313" key="2">
    <source>
        <dbReference type="Proteomes" id="UP001150581"/>
    </source>
</evidence>
<sequence length="178" mass="19654">MSDQERESIEEKHPPQASIDLSDTESDTEDEDLFVAEDEYAPLQEDSESENQDDIADTIGTHGHMSVHIPSLNRIPLDLERALDERMEDELARQKPSTATPIDAPPGATADTAAVGDSDARSKPLEVKVAEPMSTEHIDQIKRVMAGIQICPDAVPEWARRVPESAWIPKRSESSSEL</sequence>
<reference evidence="1" key="1">
    <citation type="submission" date="2022-07" db="EMBL/GenBank/DDBJ databases">
        <title>Phylogenomic reconstructions and comparative analyses of Kickxellomycotina fungi.</title>
        <authorList>
            <person name="Reynolds N.K."/>
            <person name="Stajich J.E."/>
            <person name="Barry K."/>
            <person name="Grigoriev I.V."/>
            <person name="Crous P."/>
            <person name="Smith M.E."/>
        </authorList>
    </citation>
    <scope>NUCLEOTIDE SEQUENCE</scope>
    <source>
        <strain evidence="1">Benny 63K</strain>
    </source>
</reference>
<organism evidence="1 2">
    <name type="scientific">Kickxella alabastrina</name>
    <dbReference type="NCBI Taxonomy" id="61397"/>
    <lineage>
        <taxon>Eukaryota</taxon>
        <taxon>Fungi</taxon>
        <taxon>Fungi incertae sedis</taxon>
        <taxon>Zoopagomycota</taxon>
        <taxon>Kickxellomycotina</taxon>
        <taxon>Kickxellomycetes</taxon>
        <taxon>Kickxellales</taxon>
        <taxon>Kickxellaceae</taxon>
        <taxon>Kickxella</taxon>
    </lineage>
</organism>
<dbReference type="EMBL" id="JANBPG010000028">
    <property type="protein sequence ID" value="KAJ1901420.1"/>
    <property type="molecule type" value="Genomic_DNA"/>
</dbReference>
<keyword evidence="2" id="KW-1185">Reference proteome</keyword>
<comment type="caution">
    <text evidence="1">The sequence shown here is derived from an EMBL/GenBank/DDBJ whole genome shotgun (WGS) entry which is preliminary data.</text>
</comment>
<proteinExistence type="predicted"/>